<dbReference type="PANTHER" id="PTHR48103">
    <property type="entry name" value="MIDASIN-RELATED"/>
    <property type="match status" value="1"/>
</dbReference>
<dbReference type="Proteomes" id="UP000030669">
    <property type="component" value="Unassembled WGS sequence"/>
</dbReference>
<dbReference type="eggNOG" id="KOG1808">
    <property type="taxonomic scope" value="Eukaryota"/>
</dbReference>
<accession>S7Q4V7</accession>
<keyword evidence="1" id="KW-0547">Nucleotide-binding</keyword>
<evidence type="ECO:0000313" key="5">
    <source>
        <dbReference type="Proteomes" id="UP000030669"/>
    </source>
</evidence>
<name>S7Q4V7_GLOTA</name>
<feature type="compositionally biased region" description="Acidic residues" evidence="3">
    <location>
        <begin position="1003"/>
        <end position="1024"/>
    </location>
</feature>
<dbReference type="KEGG" id="gtr:GLOTRDRAFT_43328"/>
<dbReference type="STRING" id="670483.S7Q4V7"/>
<proteinExistence type="predicted"/>
<organism evidence="4 5">
    <name type="scientific">Gloeophyllum trabeum (strain ATCC 11539 / FP-39264 / Madison 617)</name>
    <name type="common">Brown rot fungus</name>
    <dbReference type="NCBI Taxonomy" id="670483"/>
    <lineage>
        <taxon>Eukaryota</taxon>
        <taxon>Fungi</taxon>
        <taxon>Dikarya</taxon>
        <taxon>Basidiomycota</taxon>
        <taxon>Agaricomycotina</taxon>
        <taxon>Agaricomycetes</taxon>
        <taxon>Gloeophyllales</taxon>
        <taxon>Gloeophyllaceae</taxon>
        <taxon>Gloeophyllum</taxon>
    </lineage>
</organism>
<feature type="compositionally biased region" description="Low complexity" evidence="3">
    <location>
        <begin position="1110"/>
        <end position="1121"/>
    </location>
</feature>
<reference evidence="4 5" key="1">
    <citation type="journal article" date="2012" name="Science">
        <title>The Paleozoic origin of enzymatic lignin decomposition reconstructed from 31 fungal genomes.</title>
        <authorList>
            <person name="Floudas D."/>
            <person name="Binder M."/>
            <person name="Riley R."/>
            <person name="Barry K."/>
            <person name="Blanchette R.A."/>
            <person name="Henrissat B."/>
            <person name="Martinez A.T."/>
            <person name="Otillar R."/>
            <person name="Spatafora J.W."/>
            <person name="Yadav J.S."/>
            <person name="Aerts A."/>
            <person name="Benoit I."/>
            <person name="Boyd A."/>
            <person name="Carlson A."/>
            <person name="Copeland A."/>
            <person name="Coutinho P.M."/>
            <person name="de Vries R.P."/>
            <person name="Ferreira P."/>
            <person name="Findley K."/>
            <person name="Foster B."/>
            <person name="Gaskell J."/>
            <person name="Glotzer D."/>
            <person name="Gorecki P."/>
            <person name="Heitman J."/>
            <person name="Hesse C."/>
            <person name="Hori C."/>
            <person name="Igarashi K."/>
            <person name="Jurgens J.A."/>
            <person name="Kallen N."/>
            <person name="Kersten P."/>
            <person name="Kohler A."/>
            <person name="Kuees U."/>
            <person name="Kumar T.K.A."/>
            <person name="Kuo A."/>
            <person name="LaButti K."/>
            <person name="Larrondo L.F."/>
            <person name="Lindquist E."/>
            <person name="Ling A."/>
            <person name="Lombard V."/>
            <person name="Lucas S."/>
            <person name="Lundell T."/>
            <person name="Martin R."/>
            <person name="McLaughlin D.J."/>
            <person name="Morgenstern I."/>
            <person name="Morin E."/>
            <person name="Murat C."/>
            <person name="Nagy L.G."/>
            <person name="Nolan M."/>
            <person name="Ohm R.A."/>
            <person name="Patyshakuliyeva A."/>
            <person name="Rokas A."/>
            <person name="Ruiz-Duenas F.J."/>
            <person name="Sabat G."/>
            <person name="Salamov A."/>
            <person name="Samejima M."/>
            <person name="Schmutz J."/>
            <person name="Slot J.C."/>
            <person name="St John F."/>
            <person name="Stenlid J."/>
            <person name="Sun H."/>
            <person name="Sun S."/>
            <person name="Syed K."/>
            <person name="Tsang A."/>
            <person name="Wiebenga A."/>
            <person name="Young D."/>
            <person name="Pisabarro A."/>
            <person name="Eastwood D.C."/>
            <person name="Martin F."/>
            <person name="Cullen D."/>
            <person name="Grigoriev I.V."/>
            <person name="Hibbett D.S."/>
        </authorList>
    </citation>
    <scope>NUCLEOTIDE SEQUENCE [LARGE SCALE GENOMIC DNA]</scope>
    <source>
        <strain evidence="4 5">ATCC 11539</strain>
    </source>
</reference>
<feature type="compositionally biased region" description="Polar residues" evidence="3">
    <location>
        <begin position="1300"/>
        <end position="1309"/>
    </location>
</feature>
<dbReference type="PANTHER" id="PTHR48103:SF2">
    <property type="entry name" value="MIDASIN"/>
    <property type="match status" value="1"/>
</dbReference>
<sequence length="1309" mass="146071">MDESELQEAEFRALFPVFDDVFEPGSLSEQTSRAPVLVESARIQILLDAHARLFASSSNIKEGTGRFFLDIRRSTLSVLTPDKWDSLPETLDEEALQYQLSLVQERILGFSQATVRDRVSDFYKDSNFPQVKKAFEVLCSLRDRLNLLVEEWPDQMVLQHLKARCDFILNLELSSPVAKFLTALEQLLLQSDDWEMYANRENTLHAHRQALTALIVEWRRLELSSWQKLLESQASAFEQEAYQWWFRLYEAAVRGVLSLLDEPEQLDTYLGSLVPLFDEFISSSPLGQYERRMELLRSFASYADLLTSHYEGPAKLVFARLHAILLNTWRYFKQFADRIRTSLMQQRSALEKDINEYIKLASWKDVNVHALQQSARRTHHHLYKTIRKFRDILRQPIVPLLQSARVAKDDSSEQGHAQFLESSPTVQYSFERRPTSDGPEHLANLGRTYQRFADMLNNRVGGFLRSRDPHAVNDLTIDVIVTSHNLAATPVPTNIPAAKRAKKLKALLVRKRKAWSDLLKELKKMGFSANIKPEVVGRLRDPRWMREQAVMPTAPEYIPTEKIDDYLDRLNTLLPQLRGSLSSHHTDLTTRDLQRGIGAQELRDASHLKSVCSKLRWTLDELLQEVQEFQSMDGVTEAVSSVISQIQTVVRSTETTEGSLRLVVDKMRLTSPALLLDEERIYIATGIAHLQQIEASLERWAKDAPDLRYLFAGVIDWLRSQHLPSTLTSSRETITAGGYTVDSVIETLLLRAQGLMALCPEVNLDGREVEEDEDAYNMCRLYMDRASEEETHLELSRLLPFLGRYMVLVRNQLTNHGHWAKTLLKLAFVLCNTMYTVATQGFCQPPESEEDAQGEGAEVDESGVGMGQGSGAKDVSDQIEDESQVEGLRGEEQQDEEKQESDEKEGGLEMNEDFEGELEDVPDRGEEGDDAEDEEQEDLEEQTGKLDASDPSAPDAPDEQIPREDEEELPDESHPDASGAPMENVPEGDALELPDDINLGPEETPDLMGDQDDDMLSDEGEEPSPDQMDTMDDKPGTPEVDETDRAKSPPVETNEPEHDVKPSGEQQDDAVAQPDLHAGEGQAEGETTGPQEGEAPADGSEEQSGGAGAQGSAANQAGAENMPPSTAADTIDQAMAQDPASEEADDLSGSPQKATSSSGVQRQGAAPSEPSATLASNPLRNLGEALKEIRRRFEDIQDSSNGPDAPVEKSGETGQTSQVEYLRPDDEDQDMEALGPAAGVDAAKLSQLNIVDEEQKREGAEVPMDIDESVQEGPSKPAMDRLELHADSTGEAIQEDIDSALTSNQIQAR</sequence>
<feature type="compositionally biased region" description="Acidic residues" evidence="3">
    <location>
        <begin position="910"/>
        <end position="941"/>
    </location>
</feature>
<dbReference type="GeneID" id="19306184"/>
<dbReference type="EMBL" id="KB469303">
    <property type="protein sequence ID" value="EPQ54553.1"/>
    <property type="molecule type" value="Genomic_DNA"/>
</dbReference>
<dbReference type="RefSeq" id="XP_007866669.1">
    <property type="nucleotide sequence ID" value="XM_007868478.1"/>
</dbReference>
<dbReference type="GO" id="GO:0005524">
    <property type="term" value="F:ATP binding"/>
    <property type="evidence" value="ECO:0007669"/>
    <property type="project" value="UniProtKB-KW"/>
</dbReference>
<evidence type="ECO:0000256" key="2">
    <source>
        <dbReference type="ARBA" id="ARBA00022840"/>
    </source>
</evidence>
<evidence type="ECO:0000313" key="4">
    <source>
        <dbReference type="EMBL" id="EPQ54553.1"/>
    </source>
</evidence>
<dbReference type="HOGENOM" id="CLU_272256_0_0_1"/>
<feature type="compositionally biased region" description="Acidic residues" evidence="3">
    <location>
        <begin position="893"/>
        <end position="903"/>
    </location>
</feature>
<dbReference type="OrthoDB" id="5186at2759"/>
<feature type="region of interest" description="Disordered" evidence="3">
    <location>
        <begin position="1289"/>
        <end position="1309"/>
    </location>
</feature>
<feature type="compositionally biased region" description="Basic and acidic residues" evidence="3">
    <location>
        <begin position="1185"/>
        <end position="1195"/>
    </location>
</feature>
<gene>
    <name evidence="4" type="ORF">GLOTRDRAFT_43328</name>
</gene>
<dbReference type="GO" id="GO:0000027">
    <property type="term" value="P:ribosomal large subunit assembly"/>
    <property type="evidence" value="ECO:0007669"/>
    <property type="project" value="TreeGrafter"/>
</dbReference>
<evidence type="ECO:0000256" key="3">
    <source>
        <dbReference type="SAM" id="MobiDB-lite"/>
    </source>
</evidence>
<evidence type="ECO:0000256" key="1">
    <source>
        <dbReference type="ARBA" id="ARBA00022741"/>
    </source>
</evidence>
<feature type="compositionally biased region" description="Polar residues" evidence="3">
    <location>
        <begin position="1170"/>
        <end position="1179"/>
    </location>
</feature>
<keyword evidence="5" id="KW-1185">Reference proteome</keyword>
<dbReference type="GO" id="GO:0030687">
    <property type="term" value="C:preribosome, large subunit precursor"/>
    <property type="evidence" value="ECO:0007669"/>
    <property type="project" value="TreeGrafter"/>
</dbReference>
<dbReference type="GO" id="GO:0005634">
    <property type="term" value="C:nucleus"/>
    <property type="evidence" value="ECO:0007669"/>
    <property type="project" value="TreeGrafter"/>
</dbReference>
<dbReference type="GO" id="GO:0000055">
    <property type="term" value="P:ribosomal large subunit export from nucleus"/>
    <property type="evidence" value="ECO:0007669"/>
    <property type="project" value="TreeGrafter"/>
</dbReference>
<feature type="compositionally biased region" description="Low complexity" evidence="3">
    <location>
        <begin position="1079"/>
        <end position="1096"/>
    </location>
</feature>
<dbReference type="OMA" id="SARWEYI"/>
<feature type="region of interest" description="Disordered" evidence="3">
    <location>
        <begin position="844"/>
        <end position="1276"/>
    </location>
</feature>
<evidence type="ECO:0008006" key="6">
    <source>
        <dbReference type="Google" id="ProtNLM"/>
    </source>
</evidence>
<feature type="compositionally biased region" description="Acidic residues" evidence="3">
    <location>
        <begin position="847"/>
        <end position="861"/>
    </location>
</feature>
<protein>
    <recommendedName>
        <fullName evidence="6">VWFA domain-containing protein</fullName>
    </recommendedName>
</protein>
<feature type="non-terminal residue" evidence="4">
    <location>
        <position position="1309"/>
    </location>
</feature>
<feature type="compositionally biased region" description="Polar residues" evidence="3">
    <location>
        <begin position="1149"/>
        <end position="1161"/>
    </location>
</feature>
<keyword evidence="2" id="KW-0067">ATP-binding</keyword>